<dbReference type="InterPro" id="IPR046341">
    <property type="entry name" value="SET_dom_sf"/>
</dbReference>
<feature type="compositionally biased region" description="Basic and acidic residues" evidence="13">
    <location>
        <begin position="14"/>
        <end position="30"/>
    </location>
</feature>
<dbReference type="EMBL" id="CP119962">
    <property type="protein sequence ID" value="WFD39833.1"/>
    <property type="molecule type" value="Genomic_DNA"/>
</dbReference>
<dbReference type="InterPro" id="IPR044570">
    <property type="entry name" value="Set1-like"/>
</dbReference>
<comment type="subcellular location">
    <subcellularLocation>
        <location evidence="1">Nucleus</location>
    </subcellularLocation>
</comment>
<evidence type="ECO:0000256" key="9">
    <source>
        <dbReference type="ARBA" id="ARBA00030093"/>
    </source>
</evidence>
<feature type="region of interest" description="Disordered" evidence="13">
    <location>
        <begin position="115"/>
        <end position="138"/>
    </location>
</feature>
<dbReference type="Proteomes" id="UP001217754">
    <property type="component" value="Chromosome 5"/>
</dbReference>
<comment type="catalytic activity">
    <reaction evidence="10">
        <text>L-lysyl(4)-[histone H3] + 3 S-adenosyl-L-methionine = N(6),N(6),N(6)-trimethyl-L-lysyl(4)-[histone H3] + 3 S-adenosyl-L-homocysteine + 3 H(+)</text>
        <dbReference type="Rhea" id="RHEA:60260"/>
        <dbReference type="Rhea" id="RHEA-COMP:15537"/>
        <dbReference type="Rhea" id="RHEA-COMP:15547"/>
        <dbReference type="ChEBI" id="CHEBI:15378"/>
        <dbReference type="ChEBI" id="CHEBI:29969"/>
        <dbReference type="ChEBI" id="CHEBI:57856"/>
        <dbReference type="ChEBI" id="CHEBI:59789"/>
        <dbReference type="ChEBI" id="CHEBI:61961"/>
        <dbReference type="EC" id="2.1.1.354"/>
    </reaction>
</comment>
<evidence type="ECO:0000256" key="1">
    <source>
        <dbReference type="ARBA" id="ARBA00004123"/>
    </source>
</evidence>
<name>A0AAF0F7G2_9BASI</name>
<dbReference type="SUPFAM" id="SSF54928">
    <property type="entry name" value="RNA-binding domain, RBD"/>
    <property type="match status" value="1"/>
</dbReference>
<dbReference type="GO" id="GO:0140999">
    <property type="term" value="F:histone H3K4 trimethyltransferase activity"/>
    <property type="evidence" value="ECO:0007669"/>
    <property type="project" value="UniProtKB-EC"/>
</dbReference>
<dbReference type="EC" id="2.1.1.354" evidence="2"/>
<dbReference type="InterPro" id="IPR003616">
    <property type="entry name" value="Post-SET_dom"/>
</dbReference>
<dbReference type="InterPro" id="IPR024657">
    <property type="entry name" value="COMPASS_Set1_N-SET"/>
</dbReference>
<dbReference type="PROSITE" id="PS50280">
    <property type="entry name" value="SET"/>
    <property type="match status" value="1"/>
</dbReference>
<evidence type="ECO:0000256" key="4">
    <source>
        <dbReference type="ARBA" id="ARBA00022603"/>
    </source>
</evidence>
<keyword evidence="5 16" id="KW-0808">Transferase</keyword>
<evidence type="ECO:0000259" key="14">
    <source>
        <dbReference type="PROSITE" id="PS50280"/>
    </source>
</evidence>
<dbReference type="Pfam" id="PF00856">
    <property type="entry name" value="SET"/>
    <property type="match status" value="1"/>
</dbReference>
<evidence type="ECO:0000256" key="7">
    <source>
        <dbReference type="ARBA" id="ARBA00022853"/>
    </source>
</evidence>
<dbReference type="GO" id="GO:0048188">
    <property type="term" value="C:Set1C/COMPASS complex"/>
    <property type="evidence" value="ECO:0007669"/>
    <property type="project" value="TreeGrafter"/>
</dbReference>
<evidence type="ECO:0000256" key="3">
    <source>
        <dbReference type="ARBA" id="ARBA00015839"/>
    </source>
</evidence>
<keyword evidence="7" id="KW-0156">Chromatin regulator</keyword>
<evidence type="ECO:0000256" key="6">
    <source>
        <dbReference type="ARBA" id="ARBA00022691"/>
    </source>
</evidence>
<comment type="catalytic activity">
    <reaction evidence="12">
        <text>N(6),N(6)-dimethyl-L-lysyl(4)-[histone H3] + S-adenosyl-L-methionine = N(6),N(6),N(6)-trimethyl-L-lysyl(4)-[histone H3] + S-adenosyl-L-homocysteine + H(+)</text>
        <dbReference type="Rhea" id="RHEA:60272"/>
        <dbReference type="Rhea" id="RHEA-COMP:15537"/>
        <dbReference type="Rhea" id="RHEA-COMP:15540"/>
        <dbReference type="ChEBI" id="CHEBI:15378"/>
        <dbReference type="ChEBI" id="CHEBI:57856"/>
        <dbReference type="ChEBI" id="CHEBI:59789"/>
        <dbReference type="ChEBI" id="CHEBI:61961"/>
        <dbReference type="ChEBI" id="CHEBI:61976"/>
    </reaction>
</comment>
<evidence type="ECO:0000256" key="10">
    <source>
        <dbReference type="ARBA" id="ARBA00047571"/>
    </source>
</evidence>
<accession>A0AAF0F7G2</accession>
<dbReference type="InterPro" id="IPR035979">
    <property type="entry name" value="RBD_domain_sf"/>
</dbReference>
<dbReference type="GeneID" id="85226465"/>
<dbReference type="PROSITE" id="PS50868">
    <property type="entry name" value="POST_SET"/>
    <property type="match status" value="1"/>
</dbReference>
<keyword evidence="4 16" id="KW-0489">Methyltransferase</keyword>
<dbReference type="Gene3D" id="2.170.270.10">
    <property type="entry name" value="SET domain"/>
    <property type="match status" value="1"/>
</dbReference>
<dbReference type="InterPro" id="IPR001214">
    <property type="entry name" value="SET_dom"/>
</dbReference>
<evidence type="ECO:0000313" key="17">
    <source>
        <dbReference type="Proteomes" id="UP001217754"/>
    </source>
</evidence>
<dbReference type="SUPFAM" id="SSF82199">
    <property type="entry name" value="SET domain"/>
    <property type="match status" value="1"/>
</dbReference>
<feature type="domain" description="SET" evidence="14">
    <location>
        <begin position="659"/>
        <end position="776"/>
    </location>
</feature>
<evidence type="ECO:0000256" key="11">
    <source>
        <dbReference type="ARBA" id="ARBA00047583"/>
    </source>
</evidence>
<feature type="compositionally biased region" description="Pro residues" evidence="13">
    <location>
        <begin position="43"/>
        <end position="65"/>
    </location>
</feature>
<evidence type="ECO:0000256" key="5">
    <source>
        <dbReference type="ARBA" id="ARBA00022679"/>
    </source>
</evidence>
<keyword evidence="17" id="KW-1185">Reference proteome</keyword>
<keyword evidence="8" id="KW-0539">Nucleus</keyword>
<evidence type="ECO:0000313" key="16">
    <source>
        <dbReference type="EMBL" id="WFD39833.1"/>
    </source>
</evidence>
<evidence type="ECO:0000256" key="13">
    <source>
        <dbReference type="SAM" id="MobiDB-lite"/>
    </source>
</evidence>
<dbReference type="GO" id="GO:0003676">
    <property type="term" value="F:nucleic acid binding"/>
    <property type="evidence" value="ECO:0007669"/>
    <property type="project" value="InterPro"/>
</dbReference>
<dbReference type="SMART" id="SM01291">
    <property type="entry name" value="N-SET"/>
    <property type="match status" value="1"/>
</dbReference>
<feature type="compositionally biased region" description="Low complexity" evidence="13">
    <location>
        <begin position="71"/>
        <end position="80"/>
    </location>
</feature>
<feature type="domain" description="Post-SET" evidence="15">
    <location>
        <begin position="785"/>
        <end position="800"/>
    </location>
</feature>
<keyword evidence="6" id="KW-0949">S-adenosyl-L-methionine</keyword>
<gene>
    <name evidence="16" type="primary">SET1</name>
    <name evidence="16" type="ORF">MJAP1_002814</name>
</gene>
<reference evidence="16" key="1">
    <citation type="submission" date="2023-03" db="EMBL/GenBank/DDBJ databases">
        <title>Mating type loci evolution in Malassezia.</title>
        <authorList>
            <person name="Coelho M.A."/>
        </authorList>
    </citation>
    <scope>NUCLEOTIDE SEQUENCE</scope>
    <source>
        <strain evidence="16">CBS 9431</strain>
    </source>
</reference>
<dbReference type="SMART" id="SM00317">
    <property type="entry name" value="SET"/>
    <property type="match status" value="1"/>
</dbReference>
<dbReference type="RefSeq" id="XP_060122730.1">
    <property type="nucleotide sequence ID" value="XM_060266747.1"/>
</dbReference>
<dbReference type="GO" id="GO:0032259">
    <property type="term" value="P:methylation"/>
    <property type="evidence" value="ECO:0007669"/>
    <property type="project" value="UniProtKB-KW"/>
</dbReference>
<dbReference type="AlphaFoldDB" id="A0AAF0F7G2"/>
<evidence type="ECO:0000256" key="8">
    <source>
        <dbReference type="ARBA" id="ARBA00023242"/>
    </source>
</evidence>
<evidence type="ECO:0000256" key="2">
    <source>
        <dbReference type="ARBA" id="ARBA00012182"/>
    </source>
</evidence>
<feature type="region of interest" description="Disordered" evidence="13">
    <location>
        <begin position="1"/>
        <end position="80"/>
    </location>
</feature>
<sequence length="800" mass="89772">MERSWHASGYRPHSGREGSRDRWDTRDATPRRTPPRVSDPPRRTPPPRWDAPPPRPPGPPPPRPHTPVAMPQLSPSTLLPSELEPDARLRSYQTIVDPQLPGAKGKEMHRRYEATPRLPGTDPRQAGTRARNSKRKTRKVVDKIEYKFDKYSVGPPPPRELVLSGLSPRTTPAVVLQQCRAFGAVESHELKVDPQTGESIGIMWIQFTNGGLPGAAAQDGAEVARTAQKALHQHKIGQETVQAVLDHDRQKYVKLYREFLSKRYSGARRRSLPSRQESPRVPLHVESPRNRSVHSPGPRTMRRWGRNEDEETDSPHRATTSRAVFASARPERSTDARTTAAPIRQRLAELGHPYIFVPLAKSTLDAKAVRAHFAHFSPALVESDAGGWYIGFADKDTAARCKRVLEPATLHGYHVRLDVQNPPQGEIKTEAPLEAPKKTSWTQEELVDEATKQLLDALQSMFLRDVKNRTLTPLLTQFLRPDGRGGAFLEQYKLGMKEKPSYAPPVLDAHLPSFRKKPEVVAAQRAAKPEVRAEASTTERSAPVLLDPMAAGVVEDAEELYYLKEVLARGIPDEDQGPHQSGCARAEGFYRIPAAKKAAHLPDRNRAIAEPTTGRSSLASARNNRADSRRLVLDIEQHKKETMTDTDILKFNQLQSRKKQLRFSKSPIHDWGLYAMELIPAGDMVIEYVGEIVRQQVADHREKMYERAGNFSTYLFRVDDDVVVDATHKGNIARLMNHCCTPNCTAKILTLQGEKRIALFAKNTILPGQELTYDYKFQSSESDEDAIPCLCGSPQCRRFL</sequence>
<dbReference type="PANTHER" id="PTHR45814">
    <property type="entry name" value="HISTONE-LYSINE N-METHYLTRANSFERASE SETD1"/>
    <property type="match status" value="1"/>
</dbReference>
<feature type="region of interest" description="Disordered" evidence="13">
    <location>
        <begin position="266"/>
        <end position="340"/>
    </location>
</feature>
<proteinExistence type="predicted"/>
<dbReference type="InterPro" id="IPR012677">
    <property type="entry name" value="Nucleotide-bd_a/b_plait_sf"/>
</dbReference>
<dbReference type="PANTHER" id="PTHR45814:SF2">
    <property type="entry name" value="HISTONE-LYSINE N-METHYLTRANSFERASE SETD1"/>
    <property type="match status" value="1"/>
</dbReference>
<protein>
    <recommendedName>
        <fullName evidence="3">Histone-lysine N-methyltransferase, H3 lysine-4 specific</fullName>
        <ecNumber evidence="2">2.1.1.354</ecNumber>
    </recommendedName>
    <alternativeName>
        <fullName evidence="9">SET domain-containing protein 1</fullName>
    </alternativeName>
</protein>
<evidence type="ECO:0000259" key="15">
    <source>
        <dbReference type="PROSITE" id="PS50868"/>
    </source>
</evidence>
<organism evidence="16 17">
    <name type="scientific">Malassezia japonica</name>
    <dbReference type="NCBI Taxonomy" id="223818"/>
    <lineage>
        <taxon>Eukaryota</taxon>
        <taxon>Fungi</taxon>
        <taxon>Dikarya</taxon>
        <taxon>Basidiomycota</taxon>
        <taxon>Ustilaginomycotina</taxon>
        <taxon>Malasseziomycetes</taxon>
        <taxon>Malasseziales</taxon>
        <taxon>Malasseziaceae</taxon>
        <taxon>Malassezia</taxon>
    </lineage>
</organism>
<comment type="catalytic activity">
    <reaction evidence="11">
        <text>N(6)-methyl-L-lysyl(4)-[histone H3] + S-adenosyl-L-methionine = N(6),N(6)-dimethyl-L-lysyl(4)-[histone H3] + S-adenosyl-L-homocysteine + H(+)</text>
        <dbReference type="Rhea" id="RHEA:60268"/>
        <dbReference type="Rhea" id="RHEA-COMP:15540"/>
        <dbReference type="Rhea" id="RHEA-COMP:15543"/>
        <dbReference type="ChEBI" id="CHEBI:15378"/>
        <dbReference type="ChEBI" id="CHEBI:57856"/>
        <dbReference type="ChEBI" id="CHEBI:59789"/>
        <dbReference type="ChEBI" id="CHEBI:61929"/>
        <dbReference type="ChEBI" id="CHEBI:61976"/>
    </reaction>
</comment>
<dbReference type="Gene3D" id="3.30.70.330">
    <property type="match status" value="1"/>
</dbReference>
<evidence type="ECO:0000256" key="12">
    <source>
        <dbReference type="ARBA" id="ARBA00049129"/>
    </source>
</evidence>
<dbReference type="Pfam" id="PF11764">
    <property type="entry name" value="N-SET"/>
    <property type="match status" value="1"/>
</dbReference>